<evidence type="ECO:0008006" key="3">
    <source>
        <dbReference type="Google" id="ProtNLM"/>
    </source>
</evidence>
<feature type="region of interest" description="Disordered" evidence="1">
    <location>
        <begin position="46"/>
        <end position="65"/>
    </location>
</feature>
<sequence>MIYARTYGHLILAVLMVSAHLAEAQPVGNELSDLARFRSYENHRVSSYDRSGRNDDGGRINPIGPGETRVMAEIEGPAIISHIWITLDSPEWYHLKKIVLRMYWDGETEPSVEAPIGDFFGLGLGQYFVYESSLLSVGALKALNTFFPMPFHESAKITVTNEGEQPISAYYYNIDYEKHLSLDNNLAYFHAQYRQAAPPEVWTTDWNLTMDPLIADHANLNGEDNYVILETEGRGHYVGVTHSILQNQGDWWGAGDEMIFIDGATAPQILGTGSEDYYLGAWCYGGCGINPFGHAKPTFAFQRYGNPMNGGDNRGAEWMVYRHHTESPVAFQNSIRVTMEHGHGNHRADNWYTVAYWYQDEPHAPFPLLPAAADRVPNQVDTGGPTLGKQ</sequence>
<dbReference type="InterPro" id="IPR021345">
    <property type="entry name" value="DUF2961"/>
</dbReference>
<proteinExistence type="predicted"/>
<feature type="compositionally biased region" description="Basic and acidic residues" evidence="1">
    <location>
        <begin position="46"/>
        <end position="58"/>
    </location>
</feature>
<reference evidence="2" key="1">
    <citation type="submission" date="2018-05" db="EMBL/GenBank/DDBJ databases">
        <authorList>
            <person name="Lanie J.A."/>
            <person name="Ng W.-L."/>
            <person name="Kazmierczak K.M."/>
            <person name="Andrzejewski T.M."/>
            <person name="Davidsen T.M."/>
            <person name="Wayne K.J."/>
            <person name="Tettelin H."/>
            <person name="Glass J.I."/>
            <person name="Rusch D."/>
            <person name="Podicherti R."/>
            <person name="Tsui H.-C.T."/>
            <person name="Winkler M.E."/>
        </authorList>
    </citation>
    <scope>NUCLEOTIDE SEQUENCE</scope>
</reference>
<dbReference type="AlphaFoldDB" id="A0A381T2W1"/>
<organism evidence="2">
    <name type="scientific">marine metagenome</name>
    <dbReference type="NCBI Taxonomy" id="408172"/>
    <lineage>
        <taxon>unclassified sequences</taxon>
        <taxon>metagenomes</taxon>
        <taxon>ecological metagenomes</taxon>
    </lineage>
</organism>
<gene>
    <name evidence="2" type="ORF">METZ01_LOCUS63400</name>
</gene>
<dbReference type="Gene3D" id="2.60.120.1390">
    <property type="match status" value="2"/>
</dbReference>
<evidence type="ECO:0000256" key="1">
    <source>
        <dbReference type="SAM" id="MobiDB-lite"/>
    </source>
</evidence>
<accession>A0A381T2W1</accession>
<name>A0A381T2W1_9ZZZZ</name>
<dbReference type="EMBL" id="UINC01003944">
    <property type="protein sequence ID" value="SVA10546.1"/>
    <property type="molecule type" value="Genomic_DNA"/>
</dbReference>
<dbReference type="Pfam" id="PF11175">
    <property type="entry name" value="DUF2961"/>
    <property type="match status" value="1"/>
</dbReference>
<protein>
    <recommendedName>
        <fullName evidence="3">DUF2961 domain-containing protein</fullName>
    </recommendedName>
</protein>
<evidence type="ECO:0000313" key="2">
    <source>
        <dbReference type="EMBL" id="SVA10546.1"/>
    </source>
</evidence>